<dbReference type="EMBL" id="JBHUDD010000036">
    <property type="protein sequence ID" value="MFD1508650.1"/>
    <property type="molecule type" value="Genomic_DNA"/>
</dbReference>
<gene>
    <name evidence="1" type="ORF">ACFTOW_04450</name>
</gene>
<reference evidence="2" key="1">
    <citation type="journal article" date="2019" name="Int. J. Syst. Evol. Microbiol.">
        <title>The Global Catalogue of Microorganisms (GCM) 10K type strain sequencing project: providing services to taxonomists for standard genome sequencing and annotation.</title>
        <authorList>
            <consortium name="The Broad Institute Genomics Platform"/>
            <consortium name="The Broad Institute Genome Sequencing Center for Infectious Disease"/>
            <person name="Wu L."/>
            <person name="Ma J."/>
        </authorList>
    </citation>
    <scope>NUCLEOTIDE SEQUENCE [LARGE SCALE GENOMIC DNA]</scope>
    <source>
        <strain evidence="2">CGMCC 1.12477</strain>
    </source>
</reference>
<protein>
    <recommendedName>
        <fullName evidence="3">Outer membrane protein beta-barrel domain-containing protein</fullName>
    </recommendedName>
</protein>
<accession>A0ABW4EBE9</accession>
<organism evidence="1 2">
    <name type="scientific">Lacimonas salitolerans</name>
    <dbReference type="NCBI Taxonomy" id="1323750"/>
    <lineage>
        <taxon>Bacteria</taxon>
        <taxon>Pseudomonadati</taxon>
        <taxon>Pseudomonadota</taxon>
        <taxon>Alphaproteobacteria</taxon>
        <taxon>Rhodobacterales</taxon>
        <taxon>Paracoccaceae</taxon>
        <taxon>Lacimonas</taxon>
    </lineage>
</organism>
<evidence type="ECO:0000313" key="1">
    <source>
        <dbReference type="EMBL" id="MFD1508650.1"/>
    </source>
</evidence>
<name>A0ABW4EBE9_9RHOB</name>
<evidence type="ECO:0000313" key="2">
    <source>
        <dbReference type="Proteomes" id="UP001597186"/>
    </source>
</evidence>
<keyword evidence="2" id="KW-1185">Reference proteome</keyword>
<sequence>MICAVSLGCGSARADGTFAQFDLGDDTGSAVLSVERDLLTFGATYNAYDGGQSFGVSAMYRLAATSQGAATNLKLGPSFGVVDEDGEDAETQAGLRMVADRYVPMEFGGLYFQAEVNSIDRAWFLLGQVTLAEPQLAFELSRGGSESYSETTLAVSRRLGDGPVSLRAGYRFEDESVFAGISINTF</sequence>
<proteinExistence type="predicted"/>
<dbReference type="Proteomes" id="UP001597186">
    <property type="component" value="Unassembled WGS sequence"/>
</dbReference>
<evidence type="ECO:0008006" key="3">
    <source>
        <dbReference type="Google" id="ProtNLM"/>
    </source>
</evidence>
<dbReference type="RefSeq" id="WP_379913489.1">
    <property type="nucleotide sequence ID" value="NZ_JBHUDD010000036.1"/>
</dbReference>
<comment type="caution">
    <text evidence="1">The sequence shown here is derived from an EMBL/GenBank/DDBJ whole genome shotgun (WGS) entry which is preliminary data.</text>
</comment>